<dbReference type="KEGG" id="bbd:Belba_3307"/>
<dbReference type="SMART" id="SM00382">
    <property type="entry name" value="AAA"/>
    <property type="match status" value="1"/>
</dbReference>
<feature type="domain" description="ABC transporter" evidence="4">
    <location>
        <begin position="12"/>
        <end position="223"/>
    </location>
</feature>
<keyword evidence="3" id="KW-0067">ATP-binding</keyword>
<dbReference type="OrthoDB" id="9801987at2"/>
<keyword evidence="1" id="KW-0813">Transport</keyword>
<dbReference type="Gene3D" id="3.40.50.300">
    <property type="entry name" value="P-loop containing nucleotide triphosphate hydrolases"/>
    <property type="match status" value="1"/>
</dbReference>
<evidence type="ECO:0000256" key="2">
    <source>
        <dbReference type="ARBA" id="ARBA00022741"/>
    </source>
</evidence>
<dbReference type="eggNOG" id="COG1131">
    <property type="taxonomic scope" value="Bacteria"/>
</dbReference>
<dbReference type="PANTHER" id="PTHR42939:SF1">
    <property type="entry name" value="ABC TRANSPORTER ATP-BINDING PROTEIN ALBC-RELATED"/>
    <property type="match status" value="1"/>
</dbReference>
<accession>I3Z996</accession>
<proteinExistence type="predicted"/>
<dbReference type="RefSeq" id="WP_014773751.1">
    <property type="nucleotide sequence ID" value="NC_018010.1"/>
</dbReference>
<dbReference type="InterPro" id="IPR051782">
    <property type="entry name" value="ABC_Transporter_VariousFunc"/>
</dbReference>
<dbReference type="Pfam" id="PF00005">
    <property type="entry name" value="ABC_tran"/>
    <property type="match status" value="1"/>
</dbReference>
<protein>
    <submittedName>
        <fullName evidence="5">ABC-type multidrug transport system, ATPase component</fullName>
    </submittedName>
</protein>
<keyword evidence="2" id="KW-0547">Nucleotide-binding</keyword>
<dbReference type="HOGENOM" id="CLU_000604_1_2_10"/>
<dbReference type="Proteomes" id="UP000006050">
    <property type="component" value="Chromosome"/>
</dbReference>
<evidence type="ECO:0000313" key="6">
    <source>
        <dbReference type="Proteomes" id="UP000006050"/>
    </source>
</evidence>
<name>I3Z996_BELBD</name>
<sequence length="234" mass="26537">MEKEPRKSESIIKLEQFTFAYGRKPIFDNVSLGIENGQIYGIVGDNGAGKTTLFNIISGNIDVDKENQTLPLPKDIAFLQATPYFYPYMTGLEYLKIVGQYSYEKVNVWNSIFQLPLKEYIHNYSTGMQKKLSIMGILLLDKKIIIMDEPFNGLDLKTSEIVNIIIERLKETGSTILLSSHILETILHHADKVILVKDKQLSQSFDKSRFGDLTKIIKGEFVGDVKGKVDKLIL</sequence>
<dbReference type="CDD" id="cd03230">
    <property type="entry name" value="ABC_DR_subfamily_A"/>
    <property type="match status" value="1"/>
</dbReference>
<dbReference type="AlphaFoldDB" id="I3Z996"/>
<dbReference type="PROSITE" id="PS50893">
    <property type="entry name" value="ABC_TRANSPORTER_2"/>
    <property type="match status" value="1"/>
</dbReference>
<evidence type="ECO:0000256" key="3">
    <source>
        <dbReference type="ARBA" id="ARBA00022840"/>
    </source>
</evidence>
<evidence type="ECO:0000256" key="1">
    <source>
        <dbReference type="ARBA" id="ARBA00022448"/>
    </source>
</evidence>
<keyword evidence="6" id="KW-1185">Reference proteome</keyword>
<dbReference type="PANTHER" id="PTHR42939">
    <property type="entry name" value="ABC TRANSPORTER ATP-BINDING PROTEIN ALBC-RELATED"/>
    <property type="match status" value="1"/>
</dbReference>
<organism evidence="5 6">
    <name type="scientific">Belliella baltica (strain DSM 15883 / CIP 108006 / LMG 21964 / BA134)</name>
    <dbReference type="NCBI Taxonomy" id="866536"/>
    <lineage>
        <taxon>Bacteria</taxon>
        <taxon>Pseudomonadati</taxon>
        <taxon>Bacteroidota</taxon>
        <taxon>Cytophagia</taxon>
        <taxon>Cytophagales</taxon>
        <taxon>Cyclobacteriaceae</taxon>
        <taxon>Belliella</taxon>
    </lineage>
</organism>
<evidence type="ECO:0000313" key="5">
    <source>
        <dbReference type="EMBL" id="AFL85814.1"/>
    </source>
</evidence>
<dbReference type="InterPro" id="IPR027417">
    <property type="entry name" value="P-loop_NTPase"/>
</dbReference>
<dbReference type="SUPFAM" id="SSF52540">
    <property type="entry name" value="P-loop containing nucleoside triphosphate hydrolases"/>
    <property type="match status" value="1"/>
</dbReference>
<dbReference type="STRING" id="866536.Belba_3307"/>
<dbReference type="InterPro" id="IPR003593">
    <property type="entry name" value="AAA+_ATPase"/>
</dbReference>
<dbReference type="GO" id="GO:0005524">
    <property type="term" value="F:ATP binding"/>
    <property type="evidence" value="ECO:0007669"/>
    <property type="project" value="UniProtKB-KW"/>
</dbReference>
<dbReference type="InterPro" id="IPR003439">
    <property type="entry name" value="ABC_transporter-like_ATP-bd"/>
</dbReference>
<evidence type="ECO:0000259" key="4">
    <source>
        <dbReference type="PROSITE" id="PS50893"/>
    </source>
</evidence>
<reference evidence="6" key="1">
    <citation type="submission" date="2012-06" db="EMBL/GenBank/DDBJ databases">
        <title>The complete genome of Belliella baltica DSM 15883.</title>
        <authorList>
            <person name="Lucas S."/>
            <person name="Copeland A."/>
            <person name="Lapidus A."/>
            <person name="Goodwin L."/>
            <person name="Pitluck S."/>
            <person name="Peters L."/>
            <person name="Mikhailova N."/>
            <person name="Davenport K."/>
            <person name="Kyrpides N."/>
            <person name="Mavromatis K."/>
            <person name="Pagani I."/>
            <person name="Ivanova N."/>
            <person name="Ovchinnikova G."/>
            <person name="Zeytun A."/>
            <person name="Detter J.C."/>
            <person name="Han C."/>
            <person name="Land M."/>
            <person name="Hauser L."/>
            <person name="Markowitz V."/>
            <person name="Cheng J.-F."/>
            <person name="Hugenholtz P."/>
            <person name="Woyke T."/>
            <person name="Wu D."/>
            <person name="Tindall B."/>
            <person name="Pomrenke H."/>
            <person name="Brambilla E."/>
            <person name="Klenk H.-P."/>
            <person name="Eisen J.A."/>
        </authorList>
    </citation>
    <scope>NUCLEOTIDE SEQUENCE [LARGE SCALE GENOMIC DNA]</scope>
    <source>
        <strain evidence="6">DSM 15883 / CIP 108006 / LMG 21964 / BA134</strain>
    </source>
</reference>
<dbReference type="GO" id="GO:0016887">
    <property type="term" value="F:ATP hydrolysis activity"/>
    <property type="evidence" value="ECO:0007669"/>
    <property type="project" value="InterPro"/>
</dbReference>
<gene>
    <name evidence="5" type="ordered locus">Belba_3307</name>
</gene>
<dbReference type="EMBL" id="CP003281">
    <property type="protein sequence ID" value="AFL85814.1"/>
    <property type="molecule type" value="Genomic_DNA"/>
</dbReference>